<accession>A0ABN6MA23</accession>
<evidence type="ECO:0000313" key="1">
    <source>
        <dbReference type="EMBL" id="BDE94912.1"/>
    </source>
</evidence>
<sequence length="224" mass="25048">MANLICVMGESGSGKTTSLRNLDPKSTYIIDCDKKGLSWRNWGESYGGDKKNYSVTDDQQKVMALLKSINANAPHIKTVVIDTINGIMVADENRRKDEKNYDKWSDLAWAVYGIIDYALTMRPDITVVFMAHAQTERDDSGVLFTRIKTSGKKLDKICLESKFTTVLNSKCVNGEYVFETRNELSTAKTPIDSFKDQFVPNDIASVDAVLREYWGLPPLGGDAK</sequence>
<dbReference type="InterPro" id="IPR027417">
    <property type="entry name" value="P-loop_NTPase"/>
</dbReference>
<organism evidence="1 2">
    <name type="scientific">Raoultibacter timonensis</name>
    <dbReference type="NCBI Taxonomy" id="1907662"/>
    <lineage>
        <taxon>Bacteria</taxon>
        <taxon>Bacillati</taxon>
        <taxon>Actinomycetota</taxon>
        <taxon>Coriobacteriia</taxon>
        <taxon>Eggerthellales</taxon>
        <taxon>Eggerthellaceae</taxon>
        <taxon>Raoultibacter</taxon>
    </lineage>
</organism>
<dbReference type="Pfam" id="PF13479">
    <property type="entry name" value="AAA_24"/>
    <property type="match status" value="1"/>
</dbReference>
<dbReference type="Gene3D" id="3.40.50.300">
    <property type="entry name" value="P-loop containing nucleotide triphosphate hydrolases"/>
    <property type="match status" value="1"/>
</dbReference>
<dbReference type="RefSeq" id="WP_244411435.1">
    <property type="nucleotide sequence ID" value="NZ_AP025564.1"/>
</dbReference>
<dbReference type="EMBL" id="AP025564">
    <property type="protein sequence ID" value="BDE94912.1"/>
    <property type="molecule type" value="Genomic_DNA"/>
</dbReference>
<proteinExistence type="predicted"/>
<keyword evidence="1" id="KW-0067">ATP-binding</keyword>
<name>A0ABN6MA23_9ACTN</name>
<gene>
    <name evidence="1" type="ORF">CE91St30_02450</name>
</gene>
<dbReference type="SUPFAM" id="SSF52540">
    <property type="entry name" value="P-loop containing nucleoside triphosphate hydrolases"/>
    <property type="match status" value="1"/>
</dbReference>
<dbReference type="Proteomes" id="UP001320544">
    <property type="component" value="Chromosome"/>
</dbReference>
<reference evidence="1 2" key="1">
    <citation type="submission" date="2022-01" db="EMBL/GenBank/DDBJ databases">
        <title>Novel bile acid biosynthetic pathways are enriched in the microbiome of centenarians.</title>
        <authorList>
            <person name="Sato Y."/>
            <person name="Atarashi K."/>
            <person name="Plichta R.D."/>
            <person name="Arai Y."/>
            <person name="Sasajima S."/>
            <person name="Kearney M.S."/>
            <person name="Suda W."/>
            <person name="Takeshita K."/>
            <person name="Sasaki T."/>
            <person name="Okamoto S."/>
            <person name="Skelly N.A."/>
            <person name="Okamura Y."/>
            <person name="Vlamakis H."/>
            <person name="Li Y."/>
            <person name="Tanoue T."/>
            <person name="Takei H."/>
            <person name="Nittono H."/>
            <person name="Narushima S."/>
            <person name="Irie J."/>
            <person name="Itoh H."/>
            <person name="Moriya K."/>
            <person name="Sugiura Y."/>
            <person name="Suematsu M."/>
            <person name="Moritoki N."/>
            <person name="Shibata S."/>
            <person name="Littman R.D."/>
            <person name="Fischbach A.M."/>
            <person name="Uwamino Y."/>
            <person name="Inoue T."/>
            <person name="Honda A."/>
            <person name="Hattori M."/>
            <person name="Murai T."/>
            <person name="Xavier J.R."/>
            <person name="Hirose N."/>
            <person name="Honda K."/>
        </authorList>
    </citation>
    <scope>NUCLEOTIDE SEQUENCE [LARGE SCALE GENOMIC DNA]</scope>
    <source>
        <strain evidence="1 2">CE91-St30</strain>
    </source>
</reference>
<keyword evidence="2" id="KW-1185">Reference proteome</keyword>
<keyword evidence="1" id="KW-0547">Nucleotide-binding</keyword>
<evidence type="ECO:0000313" key="2">
    <source>
        <dbReference type="Proteomes" id="UP001320544"/>
    </source>
</evidence>
<protein>
    <submittedName>
        <fullName evidence="1">ATP-binding protein</fullName>
    </submittedName>
</protein>
<dbReference type="GO" id="GO:0005524">
    <property type="term" value="F:ATP binding"/>
    <property type="evidence" value="ECO:0007669"/>
    <property type="project" value="UniProtKB-KW"/>
</dbReference>